<dbReference type="InterPro" id="IPR000922">
    <property type="entry name" value="Lectin_gal-bd_dom"/>
</dbReference>
<dbReference type="PANTHER" id="PTHR46780">
    <property type="entry name" value="PROTEIN EVA-1"/>
    <property type="match status" value="1"/>
</dbReference>
<evidence type="ECO:0000259" key="3">
    <source>
        <dbReference type="PROSITE" id="PS50228"/>
    </source>
</evidence>
<organism evidence="4 5">
    <name type="scientific">Echeneis naucrates</name>
    <name type="common">Live sharksucker</name>
    <dbReference type="NCBI Taxonomy" id="173247"/>
    <lineage>
        <taxon>Eukaryota</taxon>
        <taxon>Metazoa</taxon>
        <taxon>Chordata</taxon>
        <taxon>Craniata</taxon>
        <taxon>Vertebrata</taxon>
        <taxon>Euteleostomi</taxon>
        <taxon>Actinopterygii</taxon>
        <taxon>Neopterygii</taxon>
        <taxon>Teleostei</taxon>
        <taxon>Neoteleostei</taxon>
        <taxon>Acanthomorphata</taxon>
        <taxon>Carangaria</taxon>
        <taxon>Carangiformes</taxon>
        <taxon>Echeneidae</taxon>
        <taxon>Echeneis</taxon>
    </lineage>
</organism>
<dbReference type="Pfam" id="PF02140">
    <property type="entry name" value="SUEL_Lectin"/>
    <property type="match status" value="2"/>
</dbReference>
<feature type="domain" description="SUEL-type lectin" evidence="3">
    <location>
        <begin position="117"/>
        <end position="213"/>
    </location>
</feature>
<gene>
    <name evidence="4" type="primary">LOC115046822</name>
</gene>
<proteinExistence type="predicted"/>
<keyword evidence="2" id="KW-0677">Repeat</keyword>
<dbReference type="FunFam" id="2.60.120.740:FF:000001">
    <property type="entry name" value="Adhesion G protein-coupled receptor L2"/>
    <property type="match status" value="1"/>
</dbReference>
<dbReference type="CDD" id="cd22835">
    <property type="entry name" value="Gal_Rha_Lectin_SML_rpt2"/>
    <property type="match status" value="1"/>
</dbReference>
<dbReference type="AlphaFoldDB" id="A0A665TN07"/>
<sequence length="219" mass="24113">NKLLIAALSSAQMSSGIGMTSFSTQRTIACDGSDNVQRLSCEDGLISVQEALYGRKDREICSEDRPNGNYWLNEPGTSSGLYLCRCDGKKVCEFNTQILHTSDPCFGTFKYLDTTYNCVHGIHSITCEHSLAILKCGLVIHVQSANYGRHDQTTCSFNRPPPQLQNVRCSHPINKVAESCNGKNSCIIKASNSVFGDPCYGTFKYLEVSYTCDSLISFC</sequence>
<evidence type="ECO:0000313" key="4">
    <source>
        <dbReference type="Ensembl" id="ENSENLP00000007727.1"/>
    </source>
</evidence>
<evidence type="ECO:0000256" key="2">
    <source>
        <dbReference type="ARBA" id="ARBA00022737"/>
    </source>
</evidence>
<keyword evidence="5" id="KW-1185">Reference proteome</keyword>
<dbReference type="PROSITE" id="PS50228">
    <property type="entry name" value="SUEL_LECTIN"/>
    <property type="match status" value="2"/>
</dbReference>
<name>A0A665TN07_ECHNA</name>
<evidence type="ECO:0000256" key="1">
    <source>
        <dbReference type="ARBA" id="ARBA00022734"/>
    </source>
</evidence>
<reference evidence="4" key="3">
    <citation type="submission" date="2025-09" db="UniProtKB">
        <authorList>
            <consortium name="Ensembl"/>
        </authorList>
    </citation>
    <scope>IDENTIFICATION</scope>
</reference>
<dbReference type="Proteomes" id="UP000472264">
    <property type="component" value="Chromosome 7"/>
</dbReference>
<dbReference type="Ensembl" id="ENSENLT00000008074.1">
    <property type="protein sequence ID" value="ENSENLP00000007727.1"/>
    <property type="gene ID" value="ENSENLG00000003569.1"/>
</dbReference>
<protein>
    <recommendedName>
        <fullName evidence="3">SUEL-type lectin domain-containing protein</fullName>
    </recommendedName>
</protein>
<dbReference type="Gene3D" id="2.60.120.740">
    <property type="match status" value="2"/>
</dbReference>
<dbReference type="GO" id="GO:0030246">
    <property type="term" value="F:carbohydrate binding"/>
    <property type="evidence" value="ECO:0007669"/>
    <property type="project" value="UniProtKB-KW"/>
</dbReference>
<reference evidence="4" key="1">
    <citation type="submission" date="2021-04" db="EMBL/GenBank/DDBJ databases">
        <authorList>
            <consortium name="Wellcome Sanger Institute Data Sharing"/>
        </authorList>
    </citation>
    <scope>NUCLEOTIDE SEQUENCE [LARGE SCALE GENOMIC DNA]</scope>
</reference>
<feature type="domain" description="SUEL-type lectin" evidence="3">
    <location>
        <begin position="39"/>
        <end position="119"/>
    </location>
</feature>
<keyword evidence="1" id="KW-0430">Lectin</keyword>
<reference evidence="4" key="2">
    <citation type="submission" date="2025-08" db="UniProtKB">
        <authorList>
            <consortium name="Ensembl"/>
        </authorList>
    </citation>
    <scope>IDENTIFICATION</scope>
</reference>
<accession>A0A665TN07</accession>
<dbReference type="InterPro" id="IPR043159">
    <property type="entry name" value="Lectin_gal-bd_sf"/>
</dbReference>
<evidence type="ECO:0000313" key="5">
    <source>
        <dbReference type="Proteomes" id="UP000472264"/>
    </source>
</evidence>